<dbReference type="GO" id="GO:0036222">
    <property type="term" value="F:XTP diphosphatase activity"/>
    <property type="evidence" value="ECO:0007669"/>
    <property type="project" value="UniProtKB-UniRule"/>
</dbReference>
<keyword evidence="5 10" id="KW-0378">Hydrolase</keyword>
<keyword evidence="7 10" id="KW-0546">Nucleotide metabolism</keyword>
<dbReference type="Gene3D" id="3.90.950.10">
    <property type="match status" value="1"/>
</dbReference>
<evidence type="ECO:0000256" key="6">
    <source>
        <dbReference type="ARBA" id="ARBA00022842"/>
    </source>
</evidence>
<feature type="binding site" evidence="10">
    <location>
        <begin position="14"/>
        <end position="19"/>
    </location>
    <ligand>
        <name>substrate</name>
    </ligand>
</feature>
<evidence type="ECO:0000256" key="2">
    <source>
        <dbReference type="ARBA" id="ARBA00011738"/>
    </source>
</evidence>
<dbReference type="HAMAP" id="MF_01405">
    <property type="entry name" value="Non_canon_purine_NTPase"/>
    <property type="match status" value="1"/>
</dbReference>
<evidence type="ECO:0000256" key="10">
    <source>
        <dbReference type="HAMAP-Rule" id="MF_01405"/>
    </source>
</evidence>
<evidence type="ECO:0000256" key="1">
    <source>
        <dbReference type="ARBA" id="ARBA00008023"/>
    </source>
</evidence>
<dbReference type="GO" id="GO:0000166">
    <property type="term" value="F:nucleotide binding"/>
    <property type="evidence" value="ECO:0007669"/>
    <property type="project" value="UniProtKB-KW"/>
</dbReference>
<dbReference type="NCBIfam" id="TIGR00042">
    <property type="entry name" value="RdgB/HAM1 family non-canonical purine NTP pyrophosphatase"/>
    <property type="match status" value="1"/>
</dbReference>
<dbReference type="InterPro" id="IPR020922">
    <property type="entry name" value="dITP/XTP_pyrophosphatase"/>
</dbReference>
<keyword evidence="6 10" id="KW-0460">Magnesium</keyword>
<evidence type="ECO:0000313" key="13">
    <source>
        <dbReference type="Proteomes" id="UP000761264"/>
    </source>
</evidence>
<dbReference type="GO" id="GO:0035870">
    <property type="term" value="F:dITP diphosphatase activity"/>
    <property type="evidence" value="ECO:0007669"/>
    <property type="project" value="UniProtKB-UniRule"/>
</dbReference>
<feature type="binding site" evidence="10">
    <location>
        <position position="179"/>
    </location>
    <ligand>
        <name>substrate</name>
    </ligand>
</feature>
<feature type="active site" description="Proton acceptor" evidence="10">
    <location>
        <position position="75"/>
    </location>
</feature>
<dbReference type="AlphaFoldDB" id="A0A967KEM0"/>
<keyword evidence="3 10" id="KW-0479">Metal-binding</keyword>
<feature type="binding site" evidence="10">
    <location>
        <begin position="156"/>
        <end position="159"/>
    </location>
    <ligand>
        <name>substrate</name>
    </ligand>
</feature>
<dbReference type="SUPFAM" id="SSF52972">
    <property type="entry name" value="ITPase-like"/>
    <property type="match status" value="1"/>
</dbReference>
<comment type="cofactor">
    <cofactor evidence="10">
        <name>Mg(2+)</name>
        <dbReference type="ChEBI" id="CHEBI:18420"/>
    </cofactor>
    <text evidence="10">Binds 1 Mg(2+) ion per subunit.</text>
</comment>
<dbReference type="InterPro" id="IPR029001">
    <property type="entry name" value="ITPase-like_fam"/>
</dbReference>
<dbReference type="EC" id="3.6.1.66" evidence="10"/>
<dbReference type="PANTHER" id="PTHR11067:SF9">
    <property type="entry name" value="INOSINE TRIPHOSPHATE PYROPHOSPHATASE"/>
    <property type="match status" value="1"/>
</dbReference>
<comment type="catalytic activity">
    <reaction evidence="9 10">
        <text>XTP + H2O = XMP + diphosphate + H(+)</text>
        <dbReference type="Rhea" id="RHEA:28610"/>
        <dbReference type="ChEBI" id="CHEBI:15377"/>
        <dbReference type="ChEBI" id="CHEBI:15378"/>
        <dbReference type="ChEBI" id="CHEBI:33019"/>
        <dbReference type="ChEBI" id="CHEBI:57464"/>
        <dbReference type="ChEBI" id="CHEBI:61314"/>
        <dbReference type="EC" id="3.6.1.66"/>
    </reaction>
</comment>
<evidence type="ECO:0000256" key="9">
    <source>
        <dbReference type="ARBA" id="ARBA00052017"/>
    </source>
</evidence>
<organism evidence="12 13">
    <name type="scientific">Pelagibius litoralis</name>
    <dbReference type="NCBI Taxonomy" id="374515"/>
    <lineage>
        <taxon>Bacteria</taxon>
        <taxon>Pseudomonadati</taxon>
        <taxon>Pseudomonadota</taxon>
        <taxon>Alphaproteobacteria</taxon>
        <taxon>Rhodospirillales</taxon>
        <taxon>Rhodovibrionaceae</taxon>
        <taxon>Pelagibius</taxon>
    </lineage>
</organism>
<feature type="binding site" evidence="10">
    <location>
        <position position="76"/>
    </location>
    <ligand>
        <name>substrate</name>
    </ligand>
</feature>
<dbReference type="GO" id="GO:0005829">
    <property type="term" value="C:cytosol"/>
    <property type="evidence" value="ECO:0007669"/>
    <property type="project" value="TreeGrafter"/>
</dbReference>
<dbReference type="GO" id="GO:0009117">
    <property type="term" value="P:nucleotide metabolic process"/>
    <property type="evidence" value="ECO:0007669"/>
    <property type="project" value="UniProtKB-KW"/>
</dbReference>
<dbReference type="EMBL" id="JAAQPH010000029">
    <property type="protein sequence ID" value="NIA71999.1"/>
    <property type="molecule type" value="Genomic_DNA"/>
</dbReference>
<sequence length="200" mass="21509">MRKLNPGDKLVLATHNAGKYRENADLLAPYGLEVLSAGDLGLPEPEETGSTYSENAVLKAKAACEATGLAAIADDSGLDVPALGGKPGIHTARWAGPERDFKLAMEKVHRELGEATDRRGFFVCNLSVVWPDGETASFEGRMEGSLVWPPRGDIGFGFDPMFQPKGYDLTFAEMDPAKKHAISHRALAFAQLKKALLEAA</sequence>
<reference evidence="12" key="1">
    <citation type="submission" date="2020-03" db="EMBL/GenBank/DDBJ databases">
        <title>Genome of Pelagibius litoralis DSM 21314T.</title>
        <authorList>
            <person name="Wang G."/>
        </authorList>
    </citation>
    <scope>NUCLEOTIDE SEQUENCE</scope>
    <source>
        <strain evidence="12">DSM 21314</strain>
    </source>
</reference>
<dbReference type="GO" id="GO:0009146">
    <property type="term" value="P:purine nucleoside triphosphate catabolic process"/>
    <property type="evidence" value="ECO:0007669"/>
    <property type="project" value="UniProtKB-UniRule"/>
</dbReference>
<comment type="function">
    <text evidence="10">Pyrophosphatase that catalyzes the hydrolysis of nucleoside triphosphates to their monophosphate derivatives, with a high preference for the non-canonical purine nucleotides XTP (xanthosine triphosphate), dITP (deoxyinosine triphosphate) and ITP. Seems to function as a house-cleaning enzyme that removes non-canonical purine nucleotides from the nucleotide pool, thus preventing their incorporation into DNA/RNA and avoiding chromosomal lesions.</text>
</comment>
<protein>
    <recommendedName>
        <fullName evidence="10">dITP/XTP pyrophosphatase</fullName>
        <ecNumber evidence="10">3.6.1.66</ecNumber>
    </recommendedName>
    <alternativeName>
        <fullName evidence="10">Non-canonical purine NTP pyrophosphatase</fullName>
    </alternativeName>
    <alternativeName>
        <fullName evidence="10">Non-standard purine NTP pyrophosphatase</fullName>
    </alternativeName>
    <alternativeName>
        <fullName evidence="10">Nucleoside-triphosphate diphosphatase</fullName>
    </alternativeName>
    <alternativeName>
        <fullName evidence="10">Nucleoside-triphosphate pyrophosphatase</fullName>
        <shortName evidence="10">NTPase</shortName>
    </alternativeName>
</protein>
<dbReference type="Proteomes" id="UP000761264">
    <property type="component" value="Unassembled WGS sequence"/>
</dbReference>
<dbReference type="GO" id="GO:0017111">
    <property type="term" value="F:ribonucleoside triphosphate phosphatase activity"/>
    <property type="evidence" value="ECO:0007669"/>
    <property type="project" value="InterPro"/>
</dbReference>
<comment type="caution">
    <text evidence="12">The sequence shown here is derived from an EMBL/GenBank/DDBJ whole genome shotgun (WGS) entry which is preliminary data.</text>
</comment>
<dbReference type="GO" id="GO:0036220">
    <property type="term" value="F:ITP diphosphatase activity"/>
    <property type="evidence" value="ECO:0007669"/>
    <property type="project" value="UniProtKB-UniRule"/>
</dbReference>
<evidence type="ECO:0000256" key="5">
    <source>
        <dbReference type="ARBA" id="ARBA00022801"/>
    </source>
</evidence>
<evidence type="ECO:0000256" key="7">
    <source>
        <dbReference type="ARBA" id="ARBA00023080"/>
    </source>
</evidence>
<evidence type="ECO:0000313" key="12">
    <source>
        <dbReference type="EMBL" id="NIA71999.1"/>
    </source>
</evidence>
<dbReference type="InterPro" id="IPR002637">
    <property type="entry name" value="RdgB/HAM1"/>
</dbReference>
<evidence type="ECO:0000256" key="4">
    <source>
        <dbReference type="ARBA" id="ARBA00022741"/>
    </source>
</evidence>
<feature type="binding site" evidence="10">
    <location>
        <position position="75"/>
    </location>
    <ligand>
        <name>Mg(2+)</name>
        <dbReference type="ChEBI" id="CHEBI:18420"/>
    </ligand>
</feature>
<dbReference type="GO" id="GO:0046872">
    <property type="term" value="F:metal ion binding"/>
    <property type="evidence" value="ECO:0007669"/>
    <property type="project" value="UniProtKB-KW"/>
</dbReference>
<feature type="binding site" evidence="10">
    <location>
        <position position="46"/>
    </location>
    <ligand>
        <name>Mg(2+)</name>
        <dbReference type="ChEBI" id="CHEBI:18420"/>
    </ligand>
</feature>
<comment type="similarity">
    <text evidence="1 10 11">Belongs to the HAM1 NTPase family.</text>
</comment>
<evidence type="ECO:0000256" key="8">
    <source>
        <dbReference type="ARBA" id="ARBA00051875"/>
    </source>
</evidence>
<comment type="catalytic activity">
    <reaction evidence="10">
        <text>ITP + H2O = IMP + diphosphate + H(+)</text>
        <dbReference type="Rhea" id="RHEA:29399"/>
        <dbReference type="ChEBI" id="CHEBI:15377"/>
        <dbReference type="ChEBI" id="CHEBI:15378"/>
        <dbReference type="ChEBI" id="CHEBI:33019"/>
        <dbReference type="ChEBI" id="CHEBI:58053"/>
        <dbReference type="ChEBI" id="CHEBI:61402"/>
        <dbReference type="EC" id="3.6.1.66"/>
    </reaction>
</comment>
<dbReference type="Pfam" id="PF01725">
    <property type="entry name" value="Ham1p_like"/>
    <property type="match status" value="1"/>
</dbReference>
<feature type="binding site" evidence="10">
    <location>
        <begin position="184"/>
        <end position="185"/>
    </location>
    <ligand>
        <name>substrate</name>
    </ligand>
</feature>
<name>A0A967KEM0_9PROT</name>
<accession>A0A967KEM0</accession>
<evidence type="ECO:0000256" key="11">
    <source>
        <dbReference type="RuleBase" id="RU003781"/>
    </source>
</evidence>
<dbReference type="FunFam" id="3.90.950.10:FF:000001">
    <property type="entry name" value="dITP/XTP pyrophosphatase"/>
    <property type="match status" value="1"/>
</dbReference>
<dbReference type="RefSeq" id="WP_167230556.1">
    <property type="nucleotide sequence ID" value="NZ_JAAQPH010000029.1"/>
</dbReference>
<dbReference type="PANTHER" id="PTHR11067">
    <property type="entry name" value="INOSINE TRIPHOSPHATE PYROPHOSPHATASE/HAM1 PROTEIN"/>
    <property type="match status" value="1"/>
</dbReference>
<dbReference type="CDD" id="cd00515">
    <property type="entry name" value="HAM1"/>
    <property type="match status" value="1"/>
</dbReference>
<comment type="catalytic activity">
    <reaction evidence="8 10">
        <text>dITP + H2O = dIMP + diphosphate + H(+)</text>
        <dbReference type="Rhea" id="RHEA:28342"/>
        <dbReference type="ChEBI" id="CHEBI:15377"/>
        <dbReference type="ChEBI" id="CHEBI:15378"/>
        <dbReference type="ChEBI" id="CHEBI:33019"/>
        <dbReference type="ChEBI" id="CHEBI:61194"/>
        <dbReference type="ChEBI" id="CHEBI:61382"/>
        <dbReference type="EC" id="3.6.1.66"/>
    </reaction>
</comment>
<gene>
    <name evidence="12" type="primary">rdgB</name>
    <name evidence="12" type="ORF">HBA54_25695</name>
</gene>
<proteinExistence type="inferred from homology"/>
<keyword evidence="4 10" id="KW-0547">Nucleotide-binding</keyword>
<evidence type="ECO:0000256" key="3">
    <source>
        <dbReference type="ARBA" id="ARBA00022723"/>
    </source>
</evidence>
<keyword evidence="13" id="KW-1185">Reference proteome</keyword>
<comment type="subunit">
    <text evidence="2 10">Homodimer.</text>
</comment>